<dbReference type="InterPro" id="IPR007231">
    <property type="entry name" value="Nucleoporin_int_Nup93/Nic96"/>
</dbReference>
<reference evidence="8" key="1">
    <citation type="submission" date="2022-11" db="UniProtKB">
        <authorList>
            <consortium name="WormBaseParasite"/>
        </authorList>
    </citation>
    <scope>IDENTIFICATION</scope>
</reference>
<keyword evidence="5" id="KW-0811">Translocation</keyword>
<feature type="region of interest" description="Disordered" evidence="6">
    <location>
        <begin position="98"/>
        <end position="117"/>
    </location>
</feature>
<dbReference type="GO" id="GO:0017056">
    <property type="term" value="F:structural constituent of nuclear pore"/>
    <property type="evidence" value="ECO:0007669"/>
    <property type="project" value="InterPro"/>
</dbReference>
<protein>
    <recommendedName>
        <fullName evidence="5">Nuclear pore protein</fullName>
    </recommendedName>
</protein>
<dbReference type="PANTHER" id="PTHR11225:SF4">
    <property type="entry name" value="NUCLEAR PORE COMPLEX PROTEIN NUP93"/>
    <property type="match status" value="1"/>
</dbReference>
<comment type="subcellular location">
    <subcellularLocation>
        <location evidence="1 5">Nucleus</location>
        <location evidence="1 5">Nuclear pore complex</location>
    </subcellularLocation>
</comment>
<keyword evidence="5" id="KW-0653">Protein transport</keyword>
<evidence type="ECO:0000256" key="2">
    <source>
        <dbReference type="ARBA" id="ARBA00010186"/>
    </source>
</evidence>
<keyword evidence="5" id="KW-0509">mRNA transport</keyword>
<dbReference type="Pfam" id="PF04097">
    <property type="entry name" value="Nic96"/>
    <property type="match status" value="1"/>
</dbReference>
<dbReference type="PANTHER" id="PTHR11225">
    <property type="entry name" value="NUCLEAR PORE COMPLEX PROTEIN NUP93 NUCLEOPORIN NUP93 DEAD EYE PROTEIN"/>
    <property type="match status" value="1"/>
</dbReference>
<keyword evidence="3 5" id="KW-0906">Nuclear pore complex</keyword>
<keyword evidence="7" id="KW-1185">Reference proteome</keyword>
<evidence type="ECO:0000256" key="4">
    <source>
        <dbReference type="ARBA" id="ARBA00023242"/>
    </source>
</evidence>
<organism evidence="7 8">
    <name type="scientific">Parascaris univalens</name>
    <name type="common">Nematode worm</name>
    <dbReference type="NCBI Taxonomy" id="6257"/>
    <lineage>
        <taxon>Eukaryota</taxon>
        <taxon>Metazoa</taxon>
        <taxon>Ecdysozoa</taxon>
        <taxon>Nematoda</taxon>
        <taxon>Chromadorea</taxon>
        <taxon>Rhabditida</taxon>
        <taxon>Spirurina</taxon>
        <taxon>Ascaridomorpha</taxon>
        <taxon>Ascaridoidea</taxon>
        <taxon>Ascarididae</taxon>
        <taxon>Parascaris</taxon>
    </lineage>
</organism>
<dbReference type="GO" id="GO:0005643">
    <property type="term" value="C:nuclear pore"/>
    <property type="evidence" value="ECO:0007669"/>
    <property type="project" value="UniProtKB-SubCell"/>
</dbReference>
<dbReference type="Proteomes" id="UP000887569">
    <property type="component" value="Unplaced"/>
</dbReference>
<evidence type="ECO:0000256" key="1">
    <source>
        <dbReference type="ARBA" id="ARBA00004567"/>
    </source>
</evidence>
<keyword evidence="5" id="KW-0472">Membrane</keyword>
<evidence type="ECO:0000313" key="8">
    <source>
        <dbReference type="WBParaSite" id="PgR016_g110_t02"/>
    </source>
</evidence>
<keyword evidence="4 5" id="KW-0539">Nucleus</keyword>
<accession>A0A915AUT6</accession>
<evidence type="ECO:0000256" key="6">
    <source>
        <dbReference type="SAM" id="MobiDB-lite"/>
    </source>
</evidence>
<keyword evidence="5" id="KW-0813">Transport</keyword>
<sequence>MIFSMPIGQMSNSFEDILHRADRLSLSVNNSTKKAENSRDCDNAYFEASLDDVFRQSDILWRKKRPLDERNVELHANLLLGERGFSLNAVPSISSDEAVSKSGMVDSSSQRSEEVLRDSSDISDDKVKLAAERAFLNQYTIENLNTDPTERTLNSRKYRREYDSFNNFVVEKEKDDMLNAALKRSSNLEMEFANAVSKYVSDRKHFNLSEAFINAAFTSKTDVIISIWEQGTALLMLSVSDGKEQSPLRERMSNEWISCLVDGSINYLQGKFFAYMKGLIQKNRSVASADTTDTLAFVDAYLKVKYLRPAASRPYQGDVCGTNEQASWEVLYHCLRLGRYKVVAEIARSHLQKHQSCGALVAALCALAKTEKISEEDRDKLKTEWRAEFKRTTDPYKRAVYCALLGGDVPEVCEDLESWLWLKLAPYKFDVNLSHSAFIKLQRFVSFEYGEEYFVGGDNNQALFFEALWLTGQFERAIRVLCRCGMLMHAVHLAILAYVNNLLITSSSNSTKLVMVNEKNPLECALNLSRLVLTYVKYFECTDVHHAMDYYFFLRAFDTPTGSNMFRACISRAVYLSDDTDAILGRIDENGMRSKGYIDKYADDINIRDAIVKVAFDSELSEEPLKTVRLYHIAERYDDAMRVMCDCLSEALMREKYVGEPRRMAIWLGTLYKGMTEKKLSHEWLTTLCLLIDLSTFFYNFTAGKYPMCMEIATKLRCVPLDSSEVPTFISMFNIVPRQVRVLLPSLCLAIMRILVDQFHANPTWKEKLALQADAIIAFVARIPYEFPGEVNTKILELNSLIHA</sequence>
<comment type="similarity">
    <text evidence="2 5">Belongs to the nucleoporin interacting component (NIC) family.</text>
</comment>
<dbReference type="GO" id="GO:0016973">
    <property type="term" value="P:poly(A)+ mRNA export from nucleus"/>
    <property type="evidence" value="ECO:0007669"/>
    <property type="project" value="TreeGrafter"/>
</dbReference>
<evidence type="ECO:0000256" key="5">
    <source>
        <dbReference type="RuleBase" id="RU364035"/>
    </source>
</evidence>
<evidence type="ECO:0000313" key="7">
    <source>
        <dbReference type="Proteomes" id="UP000887569"/>
    </source>
</evidence>
<dbReference type="WBParaSite" id="PgR016_g110_t02">
    <property type="protein sequence ID" value="PgR016_g110_t02"/>
    <property type="gene ID" value="PgR016_g110"/>
</dbReference>
<evidence type="ECO:0000256" key="3">
    <source>
        <dbReference type="ARBA" id="ARBA00023132"/>
    </source>
</evidence>
<dbReference type="GO" id="GO:0006606">
    <property type="term" value="P:protein import into nucleus"/>
    <property type="evidence" value="ECO:0007669"/>
    <property type="project" value="TreeGrafter"/>
</dbReference>
<name>A0A915AUT6_PARUN</name>
<proteinExistence type="inferred from homology"/>
<dbReference type="AlphaFoldDB" id="A0A915AUT6"/>